<sequence>MNRFYKTVLLMACTTFSVFPTAAQSQFNLKIINPATTLEGNENTLIGPQNGYATISGDYNVAIGSRTAQQTTSGSDNTFVGGYAGYANSTGDQNTFVGRSAGGTNKSGNHNSYFGGEAGFYSTTGDYNSFFGDNSGRANTTGYENSFIGARAGIKNTNGIANAYLGFEAGNNTNASYNVFVGHQTGYNNLQGNRNTFVGNGAGGNNTNGARNTFLGYLANSTGANSTTLQRTTAIGYLAQVGVSDGLVLGDTSNVKVGIGTAYPNERFTIRGNVNFLAFDNSLRLRGQPFLHWDEHENMALGIGSTIAEGAENTLVLGGGTTRVVIGDSPSGASALVLSQFAQKNNDGKILGVDENGEVFLAHPRLRVATAADWADRVFEKNYSLLPLPELERFVRVHKRLPGIPSAQQMATEGTELNKIVSKQMEKIEELTLYIVALEKRLSALEKD</sequence>
<reference evidence="2 3" key="1">
    <citation type="journal article" date="2014" name="Int. J. Syst. Evol. Microbiol.">
        <title>Complete genome sequence of Corynebacterium casei LMG S-19264T (=DSM 44701T), isolated from a smear-ripened cheese.</title>
        <authorList>
            <consortium name="US DOE Joint Genome Institute (JGI-PGF)"/>
            <person name="Walter F."/>
            <person name="Albersmeier A."/>
            <person name="Kalinowski J."/>
            <person name="Ruckert C."/>
        </authorList>
    </citation>
    <scope>NUCLEOTIDE SEQUENCE [LARGE SCALE GENOMIC DNA]</scope>
    <source>
        <strain evidence="2 3">KCTC 12866</strain>
    </source>
</reference>
<feature type="signal peptide" evidence="1">
    <location>
        <begin position="1"/>
        <end position="22"/>
    </location>
</feature>
<dbReference type="EMBL" id="BMXF01000001">
    <property type="protein sequence ID" value="GHB60225.1"/>
    <property type="molecule type" value="Genomic_DNA"/>
</dbReference>
<dbReference type="RefSeq" id="WP_189563461.1">
    <property type="nucleotide sequence ID" value="NZ_BMXF01000001.1"/>
</dbReference>
<evidence type="ECO:0000313" key="3">
    <source>
        <dbReference type="Proteomes" id="UP000598271"/>
    </source>
</evidence>
<organism evidence="2 3">
    <name type="scientific">Persicitalea jodogahamensis</name>
    <dbReference type="NCBI Taxonomy" id="402147"/>
    <lineage>
        <taxon>Bacteria</taxon>
        <taxon>Pseudomonadati</taxon>
        <taxon>Bacteroidota</taxon>
        <taxon>Cytophagia</taxon>
        <taxon>Cytophagales</taxon>
        <taxon>Spirosomataceae</taxon>
        <taxon>Persicitalea</taxon>
    </lineage>
</organism>
<evidence type="ECO:0000256" key="1">
    <source>
        <dbReference type="SAM" id="SignalP"/>
    </source>
</evidence>
<dbReference type="Proteomes" id="UP000598271">
    <property type="component" value="Unassembled WGS sequence"/>
</dbReference>
<proteinExistence type="predicted"/>
<evidence type="ECO:0000313" key="2">
    <source>
        <dbReference type="EMBL" id="GHB60225.1"/>
    </source>
</evidence>
<keyword evidence="1" id="KW-0732">Signal</keyword>
<name>A0A8J3G7Y3_9BACT</name>
<accession>A0A8J3G7Y3</accession>
<protein>
    <recommendedName>
        <fullName evidence="4">TMF family protein</fullName>
    </recommendedName>
</protein>
<dbReference type="AlphaFoldDB" id="A0A8J3G7Y3"/>
<gene>
    <name evidence="2" type="ORF">GCM10007390_12430</name>
</gene>
<evidence type="ECO:0008006" key="4">
    <source>
        <dbReference type="Google" id="ProtNLM"/>
    </source>
</evidence>
<keyword evidence="3" id="KW-1185">Reference proteome</keyword>
<comment type="caution">
    <text evidence="2">The sequence shown here is derived from an EMBL/GenBank/DDBJ whole genome shotgun (WGS) entry which is preliminary data.</text>
</comment>
<feature type="chain" id="PRO_5035294315" description="TMF family protein" evidence="1">
    <location>
        <begin position="23"/>
        <end position="448"/>
    </location>
</feature>